<evidence type="ECO:0008006" key="3">
    <source>
        <dbReference type="Google" id="ProtNLM"/>
    </source>
</evidence>
<dbReference type="AlphaFoldDB" id="A0A9X1NG48"/>
<evidence type="ECO:0000313" key="1">
    <source>
        <dbReference type="EMBL" id="MCD5313305.1"/>
    </source>
</evidence>
<dbReference type="Proteomes" id="UP001138997">
    <property type="component" value="Unassembled WGS sequence"/>
</dbReference>
<comment type="caution">
    <text evidence="1">The sequence shown here is derived from an EMBL/GenBank/DDBJ whole genome shotgun (WGS) entry which is preliminary data.</text>
</comment>
<keyword evidence="2" id="KW-1185">Reference proteome</keyword>
<accession>A0A9X1NG48</accession>
<gene>
    <name evidence="1" type="ORF">LR394_20565</name>
</gene>
<dbReference type="EMBL" id="JAJOMB010000011">
    <property type="protein sequence ID" value="MCD5313305.1"/>
    <property type="molecule type" value="Genomic_DNA"/>
</dbReference>
<reference evidence="1" key="1">
    <citation type="submission" date="2021-11" db="EMBL/GenBank/DDBJ databases">
        <title>Streptomyces corallinus and Kineosporia corallina sp. nov., two new coral-derived marine actinobacteria.</title>
        <authorList>
            <person name="Buangrab K."/>
            <person name="Sutthacheep M."/>
            <person name="Yeemin T."/>
            <person name="Harunari E."/>
            <person name="Igarashi Y."/>
            <person name="Sripreechasak P."/>
            <person name="Kanchanasin P."/>
            <person name="Tanasupawat S."/>
            <person name="Phongsopitanun W."/>
        </authorList>
    </citation>
    <scope>NUCLEOTIDE SEQUENCE</scope>
    <source>
        <strain evidence="1">JCM 31032</strain>
    </source>
</reference>
<dbReference type="InterPro" id="IPR011009">
    <property type="entry name" value="Kinase-like_dom_sf"/>
</dbReference>
<organism evidence="1 2">
    <name type="scientific">Kineosporia babensis</name>
    <dbReference type="NCBI Taxonomy" id="499548"/>
    <lineage>
        <taxon>Bacteria</taxon>
        <taxon>Bacillati</taxon>
        <taxon>Actinomycetota</taxon>
        <taxon>Actinomycetes</taxon>
        <taxon>Kineosporiales</taxon>
        <taxon>Kineosporiaceae</taxon>
        <taxon>Kineosporia</taxon>
    </lineage>
</organism>
<protein>
    <recommendedName>
        <fullName evidence="3">Aminoglycoside phosphotransferase</fullName>
    </recommendedName>
</protein>
<dbReference type="RefSeq" id="WP_231444375.1">
    <property type="nucleotide sequence ID" value="NZ_JAJOMB010000011.1"/>
</dbReference>
<dbReference type="SUPFAM" id="SSF56112">
    <property type="entry name" value="Protein kinase-like (PK-like)"/>
    <property type="match status" value="1"/>
</dbReference>
<name>A0A9X1NG48_9ACTN</name>
<sequence length="268" mass="28831">MRPSPHVLDLFAVPEDTEPLPGGQGHSVRAGDLVLSPERDALIQDWLSPLLARLAVRLDVDPARHPRDLRIAVPVPARDGSWVVDGWAASRYEPGTVACQNLAVSIAAGHVLHAQLATSLLERPVRLPERNDRWALAERVAFGELPVPDADPAVVELVKRALAAADEEPSIGRDQLVHADLAGNVLLDANGAPVVIDFAPAWRPVLWADAVCVLDSVLWHGAAREVLDEWRYGPARAAMARAVVFRVLSDAPADVAAYAEVLGVRLPA</sequence>
<proteinExistence type="predicted"/>
<evidence type="ECO:0000313" key="2">
    <source>
        <dbReference type="Proteomes" id="UP001138997"/>
    </source>
</evidence>